<dbReference type="AlphaFoldDB" id="A0A9W8B9G4"/>
<proteinExistence type="predicted"/>
<dbReference type="EMBL" id="JANBQF010000484">
    <property type="protein sequence ID" value="KAJ2000796.1"/>
    <property type="molecule type" value="Genomic_DNA"/>
</dbReference>
<name>A0A9W8B9G4_9FUNG</name>
<dbReference type="PANTHER" id="PTHR13251:SF3">
    <property type="entry name" value="TRAFFICKING PROTEIN PARTICLE COMPLEX SUBUNIT 10"/>
    <property type="match status" value="1"/>
</dbReference>
<dbReference type="PANTHER" id="PTHR13251">
    <property type="entry name" value="EPILEPSY HOLOPROSENCEPHALY CANDIDATE 1/TMEM1"/>
    <property type="match status" value="1"/>
</dbReference>
<feature type="domain" description="TRAPPC10/Trs130 N-terminal" evidence="1">
    <location>
        <begin position="3"/>
        <end position="320"/>
    </location>
</feature>
<feature type="non-terminal residue" evidence="2">
    <location>
        <position position="792"/>
    </location>
</feature>
<protein>
    <recommendedName>
        <fullName evidence="1">TRAPPC10/Trs130 N-terminal domain-containing protein</fullName>
    </recommendedName>
</protein>
<dbReference type="Pfam" id="PF23036">
    <property type="entry name" value="TRAPPC10_1st"/>
    <property type="match status" value="1"/>
</dbReference>
<gene>
    <name evidence="2" type="ORF">H4R26_004451</name>
</gene>
<dbReference type="GO" id="GO:0034498">
    <property type="term" value="P:early endosome to Golgi transport"/>
    <property type="evidence" value="ECO:0007669"/>
    <property type="project" value="TreeGrafter"/>
</dbReference>
<dbReference type="InterPro" id="IPR056913">
    <property type="entry name" value="TRAPPC10/Trs130_N"/>
</dbReference>
<evidence type="ECO:0000313" key="3">
    <source>
        <dbReference type="Proteomes" id="UP001150907"/>
    </source>
</evidence>
<sequence>MHQLTINVVDPNGVWARIEKEFVGRLPLRNLIWKGGLTQSARFIEQLDVAVTVEEDADSGGGGGGGSNEALAMLGEQAGSGRLMQLYVMETDNDPDTYKAVVRPRIKAWVERVAGRRGTGWMVVYVASSSEAQRLGNSTFLGLRTSVFERVRSDVQAGRREAGEHAVLLQEGAVESWNTVVLGLRERVVQALEERVEAVAEETRRMDANRMLPGWNYGKFFVVKEGVVRLYRAMGLREEALAQYDELEAVYFQLVESQRLSWFSSFGGTAEGDDYSDVLNTEKRAYRRQMVENSISVFDFRMYLFGCQSQLLVGLGRFGELAERAQRFVAAFARTMREPGAGVGAAFVRAWTFSTLMNVAQILEGAGDGAEERALAAAKAELLAGARRQLDALRADASGCPHISNPVLAAALASAARFDQVYVRTCEQAAQYYAASGRRRLARAMQADVARLLAAREQWADAARVLRALLLEDRTEPPAQRLALLALLRDCECRAGDVDACVAAAVRVAEGGRGGARLRDACCALPGAARRVDGAVFRTAGAAAVGRRDAQCVALRVVSRVAVHVDRVDAVLACGRAGARLEVRFAARDVDLGPDAAPVLLTASAVSCAARFVVASVVVTVGAAQFAAPSAEPLAVQLAELPDVPAVRLHAASAYAGRHGALRVAVHARAAGADNMAIRLFDARSGALLRLARTSAPAFSVAPGGGALLLGALPPGHDAEADVELAPSGSAHPPVAVTVCALWGAAPAPRRLFVASARVGCAPPLAVSAHAVPLGADRAAVVLRARAHSHAA</sequence>
<dbReference type="Proteomes" id="UP001150907">
    <property type="component" value="Unassembled WGS sequence"/>
</dbReference>
<evidence type="ECO:0000259" key="1">
    <source>
        <dbReference type="Pfam" id="PF23036"/>
    </source>
</evidence>
<reference evidence="2" key="1">
    <citation type="submission" date="2022-07" db="EMBL/GenBank/DDBJ databases">
        <title>Phylogenomic reconstructions and comparative analyses of Kickxellomycotina fungi.</title>
        <authorList>
            <person name="Reynolds N.K."/>
            <person name="Stajich J.E."/>
            <person name="Barry K."/>
            <person name="Grigoriev I.V."/>
            <person name="Crous P."/>
            <person name="Smith M.E."/>
        </authorList>
    </citation>
    <scope>NUCLEOTIDE SEQUENCE</scope>
    <source>
        <strain evidence="2">IMI 214461</strain>
    </source>
</reference>
<organism evidence="2 3">
    <name type="scientific">Coemansia thaxteri</name>
    <dbReference type="NCBI Taxonomy" id="2663907"/>
    <lineage>
        <taxon>Eukaryota</taxon>
        <taxon>Fungi</taxon>
        <taxon>Fungi incertae sedis</taxon>
        <taxon>Zoopagomycota</taxon>
        <taxon>Kickxellomycotina</taxon>
        <taxon>Kickxellomycetes</taxon>
        <taxon>Kickxellales</taxon>
        <taxon>Kickxellaceae</taxon>
        <taxon>Coemansia</taxon>
    </lineage>
</organism>
<dbReference type="GO" id="GO:1990071">
    <property type="term" value="C:TRAPPII protein complex"/>
    <property type="evidence" value="ECO:0007669"/>
    <property type="project" value="InterPro"/>
</dbReference>
<evidence type="ECO:0000313" key="2">
    <source>
        <dbReference type="EMBL" id="KAJ2000796.1"/>
    </source>
</evidence>
<keyword evidence="3" id="KW-1185">Reference proteome</keyword>
<dbReference type="GO" id="GO:0005829">
    <property type="term" value="C:cytosol"/>
    <property type="evidence" value="ECO:0007669"/>
    <property type="project" value="GOC"/>
</dbReference>
<accession>A0A9W8B9G4</accession>
<dbReference type="InterPro" id="IPR045126">
    <property type="entry name" value="TRAPPC10/Trs130"/>
</dbReference>
<dbReference type="OrthoDB" id="10256906at2759"/>
<dbReference type="GO" id="GO:0006891">
    <property type="term" value="P:intra-Golgi vesicle-mediated transport"/>
    <property type="evidence" value="ECO:0007669"/>
    <property type="project" value="TreeGrafter"/>
</dbReference>
<comment type="caution">
    <text evidence="2">The sequence shown here is derived from an EMBL/GenBank/DDBJ whole genome shotgun (WGS) entry which is preliminary data.</text>
</comment>